<dbReference type="InterPro" id="IPR025711">
    <property type="entry name" value="PepSY"/>
</dbReference>
<dbReference type="AlphaFoldDB" id="A0A944MBA1"/>
<protein>
    <submittedName>
        <fullName evidence="3">PepSY domain-containing protein</fullName>
    </submittedName>
</protein>
<proteinExistence type="predicted"/>
<feature type="signal peptide" evidence="1">
    <location>
        <begin position="1"/>
        <end position="26"/>
    </location>
</feature>
<reference evidence="3 4" key="1">
    <citation type="submission" date="2021-05" db="EMBL/GenBank/DDBJ databases">
        <title>Genetic and Functional Diversity in Clade A Lucinid endosymbionts from the Bahamas.</title>
        <authorList>
            <person name="Giani N.M."/>
            <person name="Engel A.S."/>
            <person name="Campbell B.J."/>
        </authorList>
    </citation>
    <scope>NUCLEOTIDE SEQUENCE [LARGE SCALE GENOMIC DNA]</scope>
    <source>
        <strain evidence="3">LUC16012Gg_MoonRockCtena</strain>
    </source>
</reference>
<keyword evidence="1" id="KW-0732">Signal</keyword>
<dbReference type="Proteomes" id="UP000770889">
    <property type="component" value="Unassembled WGS sequence"/>
</dbReference>
<feature type="domain" description="PepSY" evidence="2">
    <location>
        <begin position="28"/>
        <end position="80"/>
    </location>
</feature>
<evidence type="ECO:0000256" key="1">
    <source>
        <dbReference type="SAM" id="SignalP"/>
    </source>
</evidence>
<evidence type="ECO:0000313" key="3">
    <source>
        <dbReference type="EMBL" id="MBT2988733.1"/>
    </source>
</evidence>
<evidence type="ECO:0000259" key="2">
    <source>
        <dbReference type="Pfam" id="PF03413"/>
    </source>
</evidence>
<sequence length="88" mass="10040">MTYRTQLLSKLLICTLLLIPSLSARADISLDQAVEQAKQRLGGRVISAETRERDGKRVHNVRILTNEGKVRRLRINAEGGRRQFNGRR</sequence>
<dbReference type="Gene3D" id="3.10.450.40">
    <property type="match status" value="1"/>
</dbReference>
<dbReference type="Pfam" id="PF03413">
    <property type="entry name" value="PepSY"/>
    <property type="match status" value="1"/>
</dbReference>
<name>A0A944MBA1_9GAMM</name>
<evidence type="ECO:0000313" key="4">
    <source>
        <dbReference type="Proteomes" id="UP000770889"/>
    </source>
</evidence>
<gene>
    <name evidence="3" type="ORF">KME65_07180</name>
</gene>
<dbReference type="EMBL" id="JAHHGM010000005">
    <property type="protein sequence ID" value="MBT2988733.1"/>
    <property type="molecule type" value="Genomic_DNA"/>
</dbReference>
<comment type="caution">
    <text evidence="3">The sequence shown here is derived from an EMBL/GenBank/DDBJ whole genome shotgun (WGS) entry which is preliminary data.</text>
</comment>
<feature type="chain" id="PRO_5037325628" evidence="1">
    <location>
        <begin position="27"/>
        <end position="88"/>
    </location>
</feature>
<accession>A0A944MBA1</accession>
<organism evidence="3 4">
    <name type="scientific">Candidatus Thiodiazotropha taylori</name>
    <dbReference type="NCBI Taxonomy" id="2792791"/>
    <lineage>
        <taxon>Bacteria</taxon>
        <taxon>Pseudomonadati</taxon>
        <taxon>Pseudomonadota</taxon>
        <taxon>Gammaproteobacteria</taxon>
        <taxon>Chromatiales</taxon>
        <taxon>Sedimenticolaceae</taxon>
        <taxon>Candidatus Thiodiazotropha</taxon>
    </lineage>
</organism>